<dbReference type="InterPro" id="IPR005322">
    <property type="entry name" value="Peptidase_C69"/>
</dbReference>
<reference evidence="3" key="3">
    <citation type="submission" date="2020-05" db="UniProtKB">
        <authorList>
            <consortium name="EnsemblMetazoa"/>
        </authorList>
    </citation>
    <scope>IDENTIFICATION</scope>
    <source>
        <strain evidence="3">Jacobina</strain>
    </source>
</reference>
<reference evidence="4" key="1">
    <citation type="submission" date="2012-05" db="EMBL/GenBank/DDBJ databases">
        <title>Whole Genome Assembly of Lutzomyia longipalpis.</title>
        <authorList>
            <person name="Richards S."/>
            <person name="Qu C."/>
            <person name="Dillon R."/>
            <person name="Worley K."/>
            <person name="Scherer S."/>
            <person name="Batterton M."/>
            <person name="Taylor A."/>
            <person name="Hawes A."/>
            <person name="Hernandez B."/>
            <person name="Kovar C."/>
            <person name="Mandapat C."/>
            <person name="Pham C."/>
            <person name="Qu C."/>
            <person name="Jing C."/>
            <person name="Bess C."/>
            <person name="Bandaranaike D."/>
            <person name="Ngo D."/>
            <person name="Ongeri F."/>
            <person name="Arias F."/>
            <person name="Lara F."/>
            <person name="Weissenberger G."/>
            <person name="Kamau G."/>
            <person name="Han H."/>
            <person name="Shen H."/>
            <person name="Dinh H."/>
            <person name="Khalil I."/>
            <person name="Jones J."/>
            <person name="Shafer J."/>
            <person name="Jayaseelan J."/>
            <person name="Quiroz J."/>
            <person name="Blankenburg K."/>
            <person name="Nguyen L."/>
            <person name="Jackson L."/>
            <person name="Francisco L."/>
            <person name="Tang L.-Y."/>
            <person name="Pu L.-L."/>
            <person name="Perales L."/>
            <person name="Lorensuhewa L."/>
            <person name="Munidasa M."/>
            <person name="Coyle M."/>
            <person name="Taylor M."/>
            <person name="Puazo M."/>
            <person name="Firestine M."/>
            <person name="Scheel M."/>
            <person name="Javaid M."/>
            <person name="Wang M."/>
            <person name="Li M."/>
            <person name="Tabassum N."/>
            <person name="Saada N."/>
            <person name="Osuji N."/>
            <person name="Aqrawi P."/>
            <person name="Fu Q."/>
            <person name="Thornton R."/>
            <person name="Raj R."/>
            <person name="Goodspeed R."/>
            <person name="Mata R."/>
            <person name="Najjar R."/>
            <person name="Gubbala S."/>
            <person name="Lee S."/>
            <person name="Denson S."/>
            <person name="Patil S."/>
            <person name="Macmil S."/>
            <person name="Qi S."/>
            <person name="Matskevitch T."/>
            <person name="Palculict T."/>
            <person name="Mathew T."/>
            <person name="Vee V."/>
            <person name="Velamala V."/>
            <person name="Korchina V."/>
            <person name="Cai W."/>
            <person name="Liu W."/>
            <person name="Dai W."/>
            <person name="Zou X."/>
            <person name="Zhu Y."/>
            <person name="Zhang Y."/>
            <person name="Wu Y.-Q."/>
            <person name="Xin Y."/>
            <person name="Nazarath L."/>
            <person name="Kovar C."/>
            <person name="Han Y."/>
            <person name="Muzny D."/>
            <person name="Gibbs R."/>
        </authorList>
    </citation>
    <scope>NUCLEOTIDE SEQUENCE [LARGE SCALE GENOMIC DNA]</scope>
    <source>
        <strain evidence="4">Jacobina</strain>
    </source>
</reference>
<dbReference type="GO" id="GO:0070004">
    <property type="term" value="F:cysteine-type exopeptidase activity"/>
    <property type="evidence" value="ECO:0007669"/>
    <property type="project" value="InterPro"/>
</dbReference>
<proteinExistence type="inferred from homology"/>
<dbReference type="PANTHER" id="PTHR12994:SF17">
    <property type="entry name" value="LD30995P"/>
    <property type="match status" value="1"/>
</dbReference>
<dbReference type="AlphaFoldDB" id="A0A1B0CT17"/>
<protein>
    <submittedName>
        <fullName evidence="2">Putative dipeptidase amino acid transport and metabolism</fullName>
    </submittedName>
</protein>
<dbReference type="EMBL" id="AJWK01026895">
    <property type="status" value="NOT_ANNOTATED_CDS"/>
    <property type="molecule type" value="Genomic_DNA"/>
</dbReference>
<accession>A0A1B0CT17</accession>
<evidence type="ECO:0000256" key="1">
    <source>
        <dbReference type="ARBA" id="ARBA00005705"/>
    </source>
</evidence>
<keyword evidence="4" id="KW-1185">Reference proteome</keyword>
<dbReference type="VEuPathDB" id="VectorBase:LLOJ008016"/>
<evidence type="ECO:0000313" key="3">
    <source>
        <dbReference type="EnsemblMetazoa" id="LLOJ008016-PA"/>
    </source>
</evidence>
<dbReference type="Gene3D" id="3.60.60.10">
    <property type="entry name" value="Penicillin V Acylase, Chain A"/>
    <property type="match status" value="1"/>
</dbReference>
<organism evidence="3 4">
    <name type="scientific">Lutzomyia longipalpis</name>
    <name type="common">Sand fly</name>
    <dbReference type="NCBI Taxonomy" id="7200"/>
    <lineage>
        <taxon>Eukaryota</taxon>
        <taxon>Metazoa</taxon>
        <taxon>Ecdysozoa</taxon>
        <taxon>Arthropoda</taxon>
        <taxon>Hexapoda</taxon>
        <taxon>Insecta</taxon>
        <taxon>Pterygota</taxon>
        <taxon>Neoptera</taxon>
        <taxon>Endopterygota</taxon>
        <taxon>Diptera</taxon>
        <taxon>Nematocera</taxon>
        <taxon>Psychodoidea</taxon>
        <taxon>Psychodidae</taxon>
        <taxon>Lutzomyia</taxon>
        <taxon>Lutzomyia</taxon>
    </lineage>
</organism>
<name>A0A1B0CT17_LUTLO</name>
<evidence type="ECO:0000313" key="4">
    <source>
        <dbReference type="Proteomes" id="UP000092461"/>
    </source>
</evidence>
<reference evidence="2" key="2">
    <citation type="journal article" date="2020" name="BMC">
        <title>Leishmania infection induces a limited differential gene expression in the sand fly midgut.</title>
        <authorList>
            <person name="Coutinho-Abreu I.V."/>
            <person name="Serafim T.D."/>
            <person name="Meneses C."/>
            <person name="Kamhawi S."/>
            <person name="Oliveira F."/>
            <person name="Valenzuela J.G."/>
        </authorList>
    </citation>
    <scope>NUCLEOTIDE SEQUENCE</scope>
    <source>
        <strain evidence="2">Jacobina</strain>
        <tissue evidence="2">Midgut</tissue>
    </source>
</reference>
<dbReference type="Proteomes" id="UP000092461">
    <property type="component" value="Unassembled WGS sequence"/>
</dbReference>
<dbReference type="GO" id="GO:0006508">
    <property type="term" value="P:proteolysis"/>
    <property type="evidence" value="ECO:0007669"/>
    <property type="project" value="InterPro"/>
</dbReference>
<sequence>MPSDYGECFVVLQPFAENGGAIYGRNSYDTTNEVTEVLYFPAKDDDSGPKKCTAVEVDGAPARAVIFSAPASVGGGAGSGANDKGVAIGLCFAENEASDGALVAMDLVRLGLERGATACEAVEAIGALVEKYAAAAEGGSAAPRSSFVVCLNVTTKIDKCSSDFREKVQSLGVWDGSGELNFASCFGSSSTAEATFPINTPSAEAAFTLTHMFQLLRADDLHQDTVVSSHVSSLSPSGVSCHWFTATPNTRESVFKPFVFTANARISPLTTLDASKSDQTLLFKYHHGRNWAAVGNLLASLEETCVAEVKDVLATISDAEGHELDDLMKDCVEAEVKFYR</sequence>
<evidence type="ECO:0000313" key="2">
    <source>
        <dbReference type="EMBL" id="MBC1171101.1"/>
    </source>
</evidence>
<comment type="similarity">
    <text evidence="1">Belongs to the peptidase C69 family. Secernin subfamily.</text>
</comment>
<dbReference type="EMBL" id="GITU01002398">
    <property type="protein sequence ID" value="MBC1171101.1"/>
    <property type="molecule type" value="Transcribed_RNA"/>
</dbReference>
<dbReference type="EnsemblMetazoa" id="LLOJ008016-RA">
    <property type="protein sequence ID" value="LLOJ008016-PA"/>
    <property type="gene ID" value="LLOJ008016"/>
</dbReference>
<dbReference type="VEuPathDB" id="VectorBase:LLONM1_011767"/>
<dbReference type="PANTHER" id="PTHR12994">
    <property type="entry name" value="SECERNIN"/>
    <property type="match status" value="1"/>
</dbReference>
<dbReference type="GO" id="GO:0016805">
    <property type="term" value="F:dipeptidase activity"/>
    <property type="evidence" value="ECO:0007669"/>
    <property type="project" value="InterPro"/>
</dbReference>